<keyword evidence="6" id="KW-0325">Glycoprotein</keyword>
<dbReference type="Gene3D" id="3.20.20.80">
    <property type="entry name" value="Glycosidases"/>
    <property type="match status" value="1"/>
</dbReference>
<evidence type="ECO:0000256" key="6">
    <source>
        <dbReference type="ARBA" id="ARBA00023180"/>
    </source>
</evidence>
<evidence type="ECO:0000256" key="5">
    <source>
        <dbReference type="ARBA" id="ARBA00022801"/>
    </source>
</evidence>
<feature type="compositionally biased region" description="Basic and acidic residues" evidence="10">
    <location>
        <begin position="114"/>
        <end position="127"/>
    </location>
</feature>
<feature type="domain" description="Glycoside hydrolase family 31 N-terminal" evidence="13">
    <location>
        <begin position="87"/>
        <end position="268"/>
    </location>
</feature>
<dbReference type="PANTHER" id="PTHR22762">
    <property type="entry name" value="ALPHA-GLUCOSIDASE"/>
    <property type="match status" value="1"/>
</dbReference>
<evidence type="ECO:0000256" key="1">
    <source>
        <dbReference type="ARBA" id="ARBA00001657"/>
    </source>
</evidence>
<dbReference type="Gene3D" id="2.60.40.1760">
    <property type="entry name" value="glycosyl hydrolase (family 31)"/>
    <property type="match status" value="1"/>
</dbReference>
<evidence type="ECO:0000256" key="8">
    <source>
        <dbReference type="ARBA" id="ARBA00041343"/>
    </source>
</evidence>
<proteinExistence type="inferred from homology"/>
<dbReference type="SMR" id="A0A1U8GM09"/>
<evidence type="ECO:0000259" key="14">
    <source>
        <dbReference type="Pfam" id="PF21365"/>
    </source>
</evidence>
<dbReference type="CDD" id="cd14752">
    <property type="entry name" value="GH31_N"/>
    <property type="match status" value="1"/>
</dbReference>
<dbReference type="Pfam" id="PF13802">
    <property type="entry name" value="Gal_mutarotas_2"/>
    <property type="match status" value="1"/>
</dbReference>
<evidence type="ECO:0000313" key="15">
    <source>
        <dbReference type="EMBL" id="PHT80986.1"/>
    </source>
</evidence>
<comment type="catalytic activity">
    <reaction evidence="1">
        <text>Hydrolysis of terminal, non-reducing (1-&gt;4)-linked alpha-D-glucose residues with release of alpha-D-glucose.</text>
        <dbReference type="EC" id="3.2.1.20"/>
    </reaction>
</comment>
<feature type="domain" description="Glycoside hydrolase family 31 TIM barrel" evidence="12">
    <location>
        <begin position="312"/>
        <end position="661"/>
    </location>
</feature>
<gene>
    <name evidence="15" type="ORF">T459_14001</name>
</gene>
<dbReference type="AlphaFoldDB" id="A0A1U8GM09"/>
<evidence type="ECO:0000256" key="11">
    <source>
        <dbReference type="SAM" id="Phobius"/>
    </source>
</evidence>
<dbReference type="InterPro" id="IPR013780">
    <property type="entry name" value="Glyco_hydro_b"/>
</dbReference>
<reference evidence="15 16" key="2">
    <citation type="journal article" date="2017" name="Genome Biol.">
        <title>New reference genome sequences of hot pepper reveal the massive evolution of plant disease-resistance genes by retroduplication.</title>
        <authorList>
            <person name="Kim S."/>
            <person name="Park J."/>
            <person name="Yeom S.I."/>
            <person name="Kim Y.M."/>
            <person name="Seo E."/>
            <person name="Kim K.T."/>
            <person name="Kim M.S."/>
            <person name="Lee J.M."/>
            <person name="Cheong K."/>
            <person name="Shin H.S."/>
            <person name="Kim S.B."/>
            <person name="Han K."/>
            <person name="Lee J."/>
            <person name="Park M."/>
            <person name="Lee H.A."/>
            <person name="Lee H.Y."/>
            <person name="Lee Y."/>
            <person name="Oh S."/>
            <person name="Lee J.H."/>
            <person name="Choi E."/>
            <person name="Choi E."/>
            <person name="Lee S.E."/>
            <person name="Jeon J."/>
            <person name="Kim H."/>
            <person name="Choi G."/>
            <person name="Song H."/>
            <person name="Lee J."/>
            <person name="Lee S.C."/>
            <person name="Kwon J.K."/>
            <person name="Lee H.Y."/>
            <person name="Koo N."/>
            <person name="Hong Y."/>
            <person name="Kim R.W."/>
            <person name="Kang W.H."/>
            <person name="Huh J.H."/>
            <person name="Kang B.C."/>
            <person name="Yang T.J."/>
            <person name="Lee Y.H."/>
            <person name="Bennetzen J.L."/>
            <person name="Choi D."/>
        </authorList>
    </citation>
    <scope>NUCLEOTIDE SEQUENCE [LARGE SCALE GENOMIC DNA]</scope>
    <source>
        <strain evidence="16">cv. CM334</strain>
    </source>
</reference>
<evidence type="ECO:0000256" key="10">
    <source>
        <dbReference type="SAM" id="MobiDB-lite"/>
    </source>
</evidence>
<feature type="domain" description="Glycosyl hydrolase family 31 C-terminal" evidence="14">
    <location>
        <begin position="669"/>
        <end position="758"/>
    </location>
</feature>
<dbReference type="InterPro" id="IPR000322">
    <property type="entry name" value="Glyco_hydro_31_TIM"/>
</dbReference>
<dbReference type="SUPFAM" id="SSF74650">
    <property type="entry name" value="Galactose mutarotase-like"/>
    <property type="match status" value="1"/>
</dbReference>
<evidence type="ECO:0000256" key="2">
    <source>
        <dbReference type="ARBA" id="ARBA00007806"/>
    </source>
</evidence>
<dbReference type="GO" id="GO:0005975">
    <property type="term" value="P:carbohydrate metabolic process"/>
    <property type="evidence" value="ECO:0007669"/>
    <property type="project" value="InterPro"/>
</dbReference>
<keyword evidence="11" id="KW-0472">Membrane</keyword>
<evidence type="ECO:0000256" key="7">
    <source>
        <dbReference type="ARBA" id="ARBA00023295"/>
    </source>
</evidence>
<protein>
    <recommendedName>
        <fullName evidence="3">alpha-glucosidase</fullName>
        <ecNumber evidence="3">3.2.1.20</ecNumber>
    </recommendedName>
    <alternativeName>
        <fullName evidence="8">Maltase</fullName>
    </alternativeName>
</protein>
<keyword evidence="11" id="KW-1133">Transmembrane helix</keyword>
<evidence type="ECO:0000313" key="16">
    <source>
        <dbReference type="Proteomes" id="UP000222542"/>
    </source>
</evidence>
<dbReference type="SUPFAM" id="SSF51445">
    <property type="entry name" value="(Trans)glycosidases"/>
    <property type="match status" value="1"/>
</dbReference>
<dbReference type="InterPro" id="IPR011013">
    <property type="entry name" value="Gal_mutarotase_sf_dom"/>
</dbReference>
<dbReference type="PROSITE" id="PS00707">
    <property type="entry name" value="GLYCOSYL_HYDROL_F31_2"/>
    <property type="match status" value="1"/>
</dbReference>
<dbReference type="Pfam" id="PF01055">
    <property type="entry name" value="Glyco_hydro_31_2nd"/>
    <property type="match status" value="1"/>
</dbReference>
<accession>A0A1U8GM09</accession>
<dbReference type="KEGG" id="cann:107870314"/>
<dbReference type="InterPro" id="IPR025887">
    <property type="entry name" value="Glyco_hydro_31_N_dom"/>
</dbReference>
<evidence type="ECO:0000259" key="13">
    <source>
        <dbReference type="Pfam" id="PF13802"/>
    </source>
</evidence>
<dbReference type="GO" id="GO:0030246">
    <property type="term" value="F:carbohydrate binding"/>
    <property type="evidence" value="ECO:0007669"/>
    <property type="project" value="InterPro"/>
</dbReference>
<dbReference type="GO" id="GO:0090599">
    <property type="term" value="F:alpha-glucosidase activity"/>
    <property type="evidence" value="ECO:0007669"/>
    <property type="project" value="UniProtKB-ARBA"/>
</dbReference>
<keyword evidence="7 9" id="KW-0326">Glycosidase</keyword>
<organism evidence="15 16">
    <name type="scientific">Capsicum annuum</name>
    <name type="common">Capsicum pepper</name>
    <dbReference type="NCBI Taxonomy" id="4072"/>
    <lineage>
        <taxon>Eukaryota</taxon>
        <taxon>Viridiplantae</taxon>
        <taxon>Streptophyta</taxon>
        <taxon>Embryophyta</taxon>
        <taxon>Tracheophyta</taxon>
        <taxon>Spermatophyta</taxon>
        <taxon>Magnoliopsida</taxon>
        <taxon>eudicotyledons</taxon>
        <taxon>Gunneridae</taxon>
        <taxon>Pentapetalae</taxon>
        <taxon>asterids</taxon>
        <taxon>lamiids</taxon>
        <taxon>Solanales</taxon>
        <taxon>Solanaceae</taxon>
        <taxon>Solanoideae</taxon>
        <taxon>Capsiceae</taxon>
        <taxon>Capsicum</taxon>
    </lineage>
</organism>
<evidence type="ECO:0000256" key="3">
    <source>
        <dbReference type="ARBA" id="ARBA00012741"/>
    </source>
</evidence>
<dbReference type="InterPro" id="IPR048395">
    <property type="entry name" value="Glyco_hydro_31_C"/>
</dbReference>
<dbReference type="EMBL" id="AYRZ02000005">
    <property type="protein sequence ID" value="PHT80986.1"/>
    <property type="molecule type" value="Genomic_DNA"/>
</dbReference>
<feature type="region of interest" description="Disordered" evidence="10">
    <location>
        <begin position="114"/>
        <end position="133"/>
    </location>
</feature>
<dbReference type="CDD" id="cd06602">
    <property type="entry name" value="GH31_MGAM_SI_GAA"/>
    <property type="match status" value="1"/>
</dbReference>
<keyword evidence="5 9" id="KW-0378">Hydrolase</keyword>
<dbReference type="InterPro" id="IPR017853">
    <property type="entry name" value="GH"/>
</dbReference>
<dbReference type="GO" id="GO:0004553">
    <property type="term" value="F:hydrolase activity, hydrolyzing O-glycosyl compounds"/>
    <property type="evidence" value="ECO:0000318"/>
    <property type="project" value="GO_Central"/>
</dbReference>
<name>A0A1U8GM09_CAPAN</name>
<dbReference type="Pfam" id="PF21365">
    <property type="entry name" value="Glyco_hydro_31_3rd"/>
    <property type="match status" value="1"/>
</dbReference>
<dbReference type="InterPro" id="IPR030459">
    <property type="entry name" value="Glyco_hydro_31_CS"/>
</dbReference>
<comment type="caution">
    <text evidence="15">The sequence shown here is derived from an EMBL/GenBank/DDBJ whole genome shotgun (WGS) entry which is preliminary data.</text>
</comment>
<reference evidence="15 16" key="1">
    <citation type="journal article" date="2014" name="Nat. Genet.">
        <title>Genome sequence of the hot pepper provides insights into the evolution of pungency in Capsicum species.</title>
        <authorList>
            <person name="Kim S."/>
            <person name="Park M."/>
            <person name="Yeom S.I."/>
            <person name="Kim Y.M."/>
            <person name="Lee J.M."/>
            <person name="Lee H.A."/>
            <person name="Seo E."/>
            <person name="Choi J."/>
            <person name="Cheong K."/>
            <person name="Kim K.T."/>
            <person name="Jung K."/>
            <person name="Lee G.W."/>
            <person name="Oh S.K."/>
            <person name="Bae C."/>
            <person name="Kim S.B."/>
            <person name="Lee H.Y."/>
            <person name="Kim S.Y."/>
            <person name="Kim M.S."/>
            <person name="Kang B.C."/>
            <person name="Jo Y.D."/>
            <person name="Yang H.B."/>
            <person name="Jeong H.J."/>
            <person name="Kang W.H."/>
            <person name="Kwon J.K."/>
            <person name="Shin C."/>
            <person name="Lim J.Y."/>
            <person name="Park J.H."/>
            <person name="Huh J.H."/>
            <person name="Kim J.S."/>
            <person name="Kim B.D."/>
            <person name="Cohen O."/>
            <person name="Paran I."/>
            <person name="Suh M.C."/>
            <person name="Lee S.B."/>
            <person name="Kim Y.K."/>
            <person name="Shin Y."/>
            <person name="Noh S.J."/>
            <person name="Park J."/>
            <person name="Seo Y.S."/>
            <person name="Kwon S.Y."/>
            <person name="Kim H.A."/>
            <person name="Park J.M."/>
            <person name="Kim H.J."/>
            <person name="Choi S.B."/>
            <person name="Bosland P.W."/>
            <person name="Reeves G."/>
            <person name="Jo S.H."/>
            <person name="Lee B.W."/>
            <person name="Cho H.T."/>
            <person name="Choi H.S."/>
            <person name="Lee M.S."/>
            <person name="Yu Y."/>
            <person name="Do Choi Y."/>
            <person name="Park B.S."/>
            <person name="van Deynze A."/>
            <person name="Ashrafi H."/>
            <person name="Hill T."/>
            <person name="Kim W.T."/>
            <person name="Pai H.S."/>
            <person name="Ahn H.K."/>
            <person name="Yeam I."/>
            <person name="Giovannoni J.J."/>
            <person name="Rose J.K."/>
            <person name="Sorensen I."/>
            <person name="Lee S.J."/>
            <person name="Kim R.W."/>
            <person name="Choi I.Y."/>
            <person name="Choi B.S."/>
            <person name="Lim J.S."/>
            <person name="Lee Y.H."/>
            <person name="Choi D."/>
        </authorList>
    </citation>
    <scope>NUCLEOTIDE SEQUENCE [LARGE SCALE GENOMIC DNA]</scope>
    <source>
        <strain evidence="16">cv. CM334</strain>
    </source>
</reference>
<dbReference type="Gramene" id="PHT80986">
    <property type="protein sequence ID" value="PHT80986"/>
    <property type="gene ID" value="T459_14001"/>
</dbReference>
<dbReference type="Gene3D" id="2.60.40.1180">
    <property type="entry name" value="Golgi alpha-mannosidase II"/>
    <property type="match status" value="2"/>
</dbReference>
<evidence type="ECO:0000259" key="12">
    <source>
        <dbReference type="Pfam" id="PF01055"/>
    </source>
</evidence>
<dbReference type="OMA" id="YKGAVWP"/>
<evidence type="ECO:0000256" key="4">
    <source>
        <dbReference type="ARBA" id="ARBA00022729"/>
    </source>
</evidence>
<sequence>MNIHSTDKSIKSCTFIVLSNFLLSFTLLVQLLALTTNSEPIGYGYIVRSVGVDSSGRTLTASLQLIKGSSVYGPDIQNLSLTACFETKDRLRVRITDADHERWEVPQEFIPRETHSSPRSSLLEKRSSTSLPSSEDTHYFHTSTISDLSFTLYNTTPFGFTITRRSSGDVLFDTSPKNDFPDTFLIFKDQYLQLSSSLPANRSSIYGLGEHTKRTFKLEHNQTLTLWNADIGSVNVDVNLYGSHPFYMDVRSHPGVGTSHGVLLFNSNGMDIVYTGDRITYKVIGGVIDLYFFAGPAPELVMEQYTELIGRPAPMPYWSFGFHQCRYGYKDITEVRNVVAGYAKAQIPLEVMWTDIDYMDGYKDFTLDPVNFPLDQMKKLVDTLHHNGQRFVLILDPGISINSSYETYKRGMQADVFIKRDGVPYLGEVWPGKVYFPDFINPRGRVFWSNEIKIFHDLLPVDGLWLDMNELSNFISSPPTPFSTLDNPPYKINNSGSLRPINEKTVPATSVHFGNALEYNVHNLYGFLEAKTTNAALIDITGKRPFILSRSTFVGAGKYTAHWTGDNAATWDDLAYSIPGILSSGIFGMPMVGADICGFARNTTEELCRRWIQLGAFYPFARDHTEKFSIHQELYIWDSVAATAKKVLGLRYRLLPYFYTLMFEAHTKGIPIARPLFFSFPEDTNAYTIDSQFLIGKGLMISPVLTSGAVSVDAYFPSGTWFNMFNYSNYVNMKSGGYISLDAPPDHINVHLQEGNIVAMQGEAMTTRAARETPFELLVAINNRGNSSGEVFLDDGEDVEMGREGGKWNLVKFHTDVVNNKLYLRSKIVNEEFALSKNWTIHKVTFLGLKKGVSKIRAYNLATKIGTKIDRSASGVLEMTGLSVLIRKEFSIELTLAK</sequence>
<dbReference type="FunFam" id="3.20.20.80:FF:000016">
    <property type="entry name" value="Maltase-glucoamylase, intestinal"/>
    <property type="match status" value="1"/>
</dbReference>
<keyword evidence="11" id="KW-0812">Transmembrane</keyword>
<dbReference type="InterPro" id="IPR030458">
    <property type="entry name" value="Glyco_hydro_31_AS"/>
</dbReference>
<dbReference type="FunFam" id="2.60.40.1180:FF:000044">
    <property type="entry name" value="Alpha-glucosidase 1"/>
    <property type="match status" value="1"/>
</dbReference>
<dbReference type="Proteomes" id="UP000222542">
    <property type="component" value="Unassembled WGS sequence"/>
</dbReference>
<dbReference type="SUPFAM" id="SSF51011">
    <property type="entry name" value="Glycosyl hydrolase domain"/>
    <property type="match status" value="1"/>
</dbReference>
<comment type="similarity">
    <text evidence="2 9">Belongs to the glycosyl hydrolase 31 family.</text>
</comment>
<dbReference type="PANTHER" id="PTHR22762:SF133">
    <property type="entry name" value="P-TYPE DOMAIN-CONTAINING PROTEIN"/>
    <property type="match status" value="1"/>
</dbReference>
<feature type="transmembrane region" description="Helical" evidence="11">
    <location>
        <begin position="12"/>
        <end position="33"/>
    </location>
</feature>
<dbReference type="STRING" id="4072.A0A1U8GM09"/>
<keyword evidence="4" id="KW-0732">Signal</keyword>
<evidence type="ECO:0000256" key="9">
    <source>
        <dbReference type="RuleBase" id="RU361185"/>
    </source>
</evidence>
<keyword evidence="16" id="KW-1185">Reference proteome</keyword>
<dbReference type="PROSITE" id="PS00129">
    <property type="entry name" value="GLYCOSYL_HYDROL_F31_1"/>
    <property type="match status" value="1"/>
</dbReference>
<dbReference type="OrthoDB" id="5839090at2759"/>
<dbReference type="EC" id="3.2.1.20" evidence="3"/>